<dbReference type="PANTHER" id="PTHR35335">
    <property type="entry name" value="UPF0716 PROTEIN FXSA"/>
    <property type="match status" value="1"/>
</dbReference>
<gene>
    <name evidence="2" type="ORF">V22_18780</name>
</gene>
<evidence type="ECO:0000313" key="3">
    <source>
        <dbReference type="Proteomes" id="UP000319976"/>
    </source>
</evidence>
<organism evidence="2 3">
    <name type="scientific">Calycomorphotria hydatis</name>
    <dbReference type="NCBI Taxonomy" id="2528027"/>
    <lineage>
        <taxon>Bacteria</taxon>
        <taxon>Pseudomonadati</taxon>
        <taxon>Planctomycetota</taxon>
        <taxon>Planctomycetia</taxon>
        <taxon>Planctomycetales</taxon>
        <taxon>Planctomycetaceae</taxon>
        <taxon>Calycomorphotria</taxon>
    </lineage>
</organism>
<keyword evidence="1" id="KW-1133">Transmembrane helix</keyword>
<keyword evidence="1" id="KW-0812">Transmembrane</keyword>
<dbReference type="EMBL" id="CP036316">
    <property type="protein sequence ID" value="QDT64638.1"/>
    <property type="molecule type" value="Genomic_DNA"/>
</dbReference>
<dbReference type="KEGG" id="chya:V22_18780"/>
<dbReference type="AlphaFoldDB" id="A0A517T8F9"/>
<dbReference type="InterPro" id="IPR007313">
    <property type="entry name" value="FxsA"/>
</dbReference>
<protein>
    <submittedName>
        <fullName evidence="2">Phage T7 F exclusion suppressor FxsA</fullName>
    </submittedName>
</protein>
<evidence type="ECO:0000256" key="1">
    <source>
        <dbReference type="SAM" id="Phobius"/>
    </source>
</evidence>
<reference evidence="2 3" key="1">
    <citation type="submission" date="2019-02" db="EMBL/GenBank/DDBJ databases">
        <title>Deep-cultivation of Planctomycetes and their phenomic and genomic characterization uncovers novel biology.</title>
        <authorList>
            <person name="Wiegand S."/>
            <person name="Jogler M."/>
            <person name="Boedeker C."/>
            <person name="Pinto D."/>
            <person name="Vollmers J."/>
            <person name="Rivas-Marin E."/>
            <person name="Kohn T."/>
            <person name="Peeters S.H."/>
            <person name="Heuer A."/>
            <person name="Rast P."/>
            <person name="Oberbeckmann S."/>
            <person name="Bunk B."/>
            <person name="Jeske O."/>
            <person name="Meyerdierks A."/>
            <person name="Storesund J.E."/>
            <person name="Kallscheuer N."/>
            <person name="Luecker S."/>
            <person name="Lage O.M."/>
            <person name="Pohl T."/>
            <person name="Merkel B.J."/>
            <person name="Hornburger P."/>
            <person name="Mueller R.-W."/>
            <person name="Bruemmer F."/>
            <person name="Labrenz M."/>
            <person name="Spormann A.M."/>
            <person name="Op den Camp H."/>
            <person name="Overmann J."/>
            <person name="Amann R."/>
            <person name="Jetten M.S.M."/>
            <person name="Mascher T."/>
            <person name="Medema M.H."/>
            <person name="Devos D.P."/>
            <person name="Kaster A.-K."/>
            <person name="Ovreas L."/>
            <person name="Rohde M."/>
            <person name="Galperin M.Y."/>
            <person name="Jogler C."/>
        </authorList>
    </citation>
    <scope>NUCLEOTIDE SEQUENCE [LARGE SCALE GENOMIC DNA]</scope>
    <source>
        <strain evidence="2 3">V22</strain>
    </source>
</reference>
<keyword evidence="3" id="KW-1185">Reference proteome</keyword>
<keyword evidence="1" id="KW-0472">Membrane</keyword>
<name>A0A517T8F9_9PLAN</name>
<dbReference type="NCBIfam" id="NF008528">
    <property type="entry name" value="PRK11463.1-2"/>
    <property type="match status" value="1"/>
</dbReference>
<dbReference type="RefSeq" id="WP_145261978.1">
    <property type="nucleotide sequence ID" value="NZ_CP036316.1"/>
</dbReference>
<dbReference type="Proteomes" id="UP000319976">
    <property type="component" value="Chromosome"/>
</dbReference>
<dbReference type="OrthoDB" id="9792788at2"/>
<dbReference type="GO" id="GO:0016020">
    <property type="term" value="C:membrane"/>
    <property type="evidence" value="ECO:0007669"/>
    <property type="project" value="InterPro"/>
</dbReference>
<accession>A0A517T8F9</accession>
<feature type="transmembrane region" description="Helical" evidence="1">
    <location>
        <begin position="50"/>
        <end position="68"/>
    </location>
</feature>
<sequence>MSARCRRAAPAAIATSTRLRFMFFYLLLLFTVVPLVEFSLLIWLGQHMGLLPTIGLVLFTGIVGAALAKREGLRTWARFHAEMAEGKMPANPMLDGMMILAASALLVTPGVLTDIVGFSLLIPPIRAVLRVWLKHHFMNRASIHVKTMRDGVVQEFHSRQGSQNGDVIDADYVQVIDPVRPEAVGHRED</sequence>
<dbReference type="Pfam" id="PF04186">
    <property type="entry name" value="FxsA"/>
    <property type="match status" value="1"/>
</dbReference>
<dbReference type="PANTHER" id="PTHR35335:SF1">
    <property type="entry name" value="UPF0716 PROTEIN FXSA"/>
    <property type="match status" value="1"/>
</dbReference>
<evidence type="ECO:0000313" key="2">
    <source>
        <dbReference type="EMBL" id="QDT64638.1"/>
    </source>
</evidence>
<feature type="transmembrane region" description="Helical" evidence="1">
    <location>
        <begin position="21"/>
        <end position="44"/>
    </location>
</feature>
<proteinExistence type="predicted"/>